<protein>
    <submittedName>
        <fullName evidence="1">Uncharacterized protein</fullName>
    </submittedName>
</protein>
<name>A0AAV3XHG9_9CYAN</name>
<sequence length="96" mass="10463">MNGLFLSKVIGQTRPYNTLICSPYLPNAPPSSPQPWRGAYPFASPLPQMPKPRATISVIPQPQPKAREDLIEAGAILSYLEGELSPEAEAAYVNQN</sequence>
<proteinExistence type="predicted"/>
<reference evidence="1" key="1">
    <citation type="submission" date="2019-10" db="EMBL/GenBank/DDBJ databases">
        <title>Draft genome sequece of Microseira wollei NIES-4236.</title>
        <authorList>
            <person name="Yamaguchi H."/>
            <person name="Suzuki S."/>
            <person name="Kawachi M."/>
        </authorList>
    </citation>
    <scope>NUCLEOTIDE SEQUENCE</scope>
    <source>
        <strain evidence="1">NIES-4236</strain>
    </source>
</reference>
<keyword evidence="2" id="KW-1185">Reference proteome</keyword>
<dbReference type="Proteomes" id="UP001050975">
    <property type="component" value="Unassembled WGS sequence"/>
</dbReference>
<evidence type="ECO:0000313" key="1">
    <source>
        <dbReference type="EMBL" id="GET40963.1"/>
    </source>
</evidence>
<gene>
    <name evidence="1" type="ORF">MiSe_57750</name>
</gene>
<dbReference type="EMBL" id="BLAY01000105">
    <property type="protein sequence ID" value="GET40963.1"/>
    <property type="molecule type" value="Genomic_DNA"/>
</dbReference>
<evidence type="ECO:0000313" key="2">
    <source>
        <dbReference type="Proteomes" id="UP001050975"/>
    </source>
</evidence>
<accession>A0AAV3XHG9</accession>
<comment type="caution">
    <text evidence="1">The sequence shown here is derived from an EMBL/GenBank/DDBJ whole genome shotgun (WGS) entry which is preliminary data.</text>
</comment>
<organism evidence="1 2">
    <name type="scientific">Microseira wollei NIES-4236</name>
    <dbReference type="NCBI Taxonomy" id="2530354"/>
    <lineage>
        <taxon>Bacteria</taxon>
        <taxon>Bacillati</taxon>
        <taxon>Cyanobacteriota</taxon>
        <taxon>Cyanophyceae</taxon>
        <taxon>Oscillatoriophycideae</taxon>
        <taxon>Aerosakkonematales</taxon>
        <taxon>Aerosakkonemataceae</taxon>
        <taxon>Microseira</taxon>
    </lineage>
</organism>
<dbReference type="AlphaFoldDB" id="A0AAV3XHG9"/>